<dbReference type="Proteomes" id="UP000652681">
    <property type="component" value="Unassembled WGS sequence"/>
</dbReference>
<sequence>MLVSAVFFSGSNHAFHLYLMKGEKENILLSTLPIALLEKAFPNLYATIKHSFLANPFAADLLLQELGEHILNKKELKEFFYPEYLLNKGRIRFETAEQIIKFQEVLPMFASTFYSEEIDPVKFYVVNQMYRIKKRHIKRVGFQITSDKFDYEYIQDECMRNEFDNIGIKDPIILELREEGRVAYVLVLNSNLDLEMFVVV</sequence>
<gene>
    <name evidence="1" type="ORF">H9Y05_06805</name>
</gene>
<evidence type="ECO:0000313" key="1">
    <source>
        <dbReference type="EMBL" id="MBC9812186.1"/>
    </source>
</evidence>
<comment type="caution">
    <text evidence="1">The sequence shown here is derived from an EMBL/GenBank/DDBJ whole genome shotgun (WGS) entry which is preliminary data.</text>
</comment>
<dbReference type="AlphaFoldDB" id="A0A8J6PIE3"/>
<dbReference type="EMBL" id="JACVEL010000003">
    <property type="protein sequence ID" value="MBC9812186.1"/>
    <property type="molecule type" value="Genomic_DNA"/>
</dbReference>
<name>A0A8J6PIE3_9FLAO</name>
<evidence type="ECO:0000313" key="2">
    <source>
        <dbReference type="Proteomes" id="UP000652681"/>
    </source>
</evidence>
<proteinExistence type="predicted"/>
<protein>
    <submittedName>
        <fullName evidence="1">Uncharacterized protein</fullName>
    </submittedName>
</protein>
<reference evidence="1" key="1">
    <citation type="submission" date="2020-09" db="EMBL/GenBank/DDBJ databases">
        <title>Taishania pollutisoli gen. nov., sp. nov., Isolated from Tetrabromobisphenol A-Contaminated Soil.</title>
        <authorList>
            <person name="Chen Q."/>
        </authorList>
    </citation>
    <scope>NUCLEOTIDE SEQUENCE</scope>
    <source>
        <strain evidence="1">CZZ-1</strain>
    </source>
</reference>
<organism evidence="1 2">
    <name type="scientific">Taishania pollutisoli</name>
    <dbReference type="NCBI Taxonomy" id="2766479"/>
    <lineage>
        <taxon>Bacteria</taxon>
        <taxon>Pseudomonadati</taxon>
        <taxon>Bacteroidota</taxon>
        <taxon>Flavobacteriia</taxon>
        <taxon>Flavobacteriales</taxon>
        <taxon>Crocinitomicaceae</taxon>
        <taxon>Taishania</taxon>
    </lineage>
</organism>
<dbReference type="RefSeq" id="WP_216713858.1">
    <property type="nucleotide sequence ID" value="NZ_JACVEL010000003.1"/>
</dbReference>
<accession>A0A8J6PIE3</accession>
<keyword evidence="2" id="KW-1185">Reference proteome</keyword>